<dbReference type="InterPro" id="IPR002509">
    <property type="entry name" value="NODB_dom"/>
</dbReference>
<evidence type="ECO:0000256" key="2">
    <source>
        <dbReference type="ARBA" id="ARBA00022801"/>
    </source>
</evidence>
<reference evidence="5 6" key="1">
    <citation type="submission" date="2024-09" db="EMBL/GenBank/DDBJ databases">
        <authorList>
            <person name="Sun Q."/>
            <person name="Mori K."/>
        </authorList>
    </citation>
    <scope>NUCLEOTIDE SEQUENCE [LARGE SCALE GENOMIC DNA]</scope>
    <source>
        <strain evidence="5 6">TISTR 2452</strain>
    </source>
</reference>
<name>A0ABV5KJM9_9BACL</name>
<dbReference type="CDD" id="cd10917">
    <property type="entry name" value="CE4_NodB_like_6s_7s"/>
    <property type="match status" value="1"/>
</dbReference>
<feature type="compositionally biased region" description="Low complexity" evidence="3">
    <location>
        <begin position="63"/>
        <end position="78"/>
    </location>
</feature>
<evidence type="ECO:0000313" key="6">
    <source>
        <dbReference type="Proteomes" id="UP001589747"/>
    </source>
</evidence>
<comment type="caution">
    <text evidence="5">The sequence shown here is derived from an EMBL/GenBank/DDBJ whole genome shotgun (WGS) entry which is preliminary data.</text>
</comment>
<dbReference type="InterPro" id="IPR011330">
    <property type="entry name" value="Glyco_hydro/deAcase_b/a-brl"/>
</dbReference>
<dbReference type="PANTHER" id="PTHR10587:SF133">
    <property type="entry name" value="CHITIN DEACETYLASE 1-RELATED"/>
    <property type="match status" value="1"/>
</dbReference>
<keyword evidence="2 5" id="KW-0378">Hydrolase</keyword>
<keyword evidence="1" id="KW-0479">Metal-binding</keyword>
<evidence type="ECO:0000259" key="4">
    <source>
        <dbReference type="PROSITE" id="PS51677"/>
    </source>
</evidence>
<dbReference type="PANTHER" id="PTHR10587">
    <property type="entry name" value="GLYCOSYL TRANSFERASE-RELATED"/>
    <property type="match status" value="1"/>
</dbReference>
<accession>A0ABV5KJM9</accession>
<evidence type="ECO:0000313" key="5">
    <source>
        <dbReference type="EMBL" id="MFB9324468.1"/>
    </source>
</evidence>
<dbReference type="SUPFAM" id="SSF88713">
    <property type="entry name" value="Glycoside hydrolase/deacetylase"/>
    <property type="match status" value="1"/>
</dbReference>
<proteinExistence type="predicted"/>
<dbReference type="RefSeq" id="WP_377488424.1">
    <property type="nucleotide sequence ID" value="NZ_JBHMDO010000002.1"/>
</dbReference>
<feature type="domain" description="NodB homology" evidence="4">
    <location>
        <begin position="137"/>
        <end position="318"/>
    </location>
</feature>
<evidence type="ECO:0000256" key="1">
    <source>
        <dbReference type="ARBA" id="ARBA00022723"/>
    </source>
</evidence>
<dbReference type="PROSITE" id="PS51677">
    <property type="entry name" value="NODB"/>
    <property type="match status" value="1"/>
</dbReference>
<dbReference type="EC" id="3.-.-.-" evidence="5"/>
<dbReference type="InterPro" id="IPR050248">
    <property type="entry name" value="Polysacc_deacetylase_ArnD"/>
</dbReference>
<gene>
    <name evidence="5" type="ORF">ACFFSY_00750</name>
</gene>
<protein>
    <submittedName>
        <fullName evidence="5">Polysaccharide deacetylase family protein</fullName>
        <ecNumber evidence="5">3.-.-.-</ecNumber>
    </submittedName>
</protein>
<dbReference type="EMBL" id="JBHMDO010000002">
    <property type="protein sequence ID" value="MFB9324468.1"/>
    <property type="molecule type" value="Genomic_DNA"/>
</dbReference>
<evidence type="ECO:0000256" key="3">
    <source>
        <dbReference type="SAM" id="MobiDB-lite"/>
    </source>
</evidence>
<dbReference type="GO" id="GO:0016787">
    <property type="term" value="F:hydrolase activity"/>
    <property type="evidence" value="ECO:0007669"/>
    <property type="project" value="UniProtKB-KW"/>
</dbReference>
<dbReference type="Proteomes" id="UP001589747">
    <property type="component" value="Unassembled WGS sequence"/>
</dbReference>
<sequence length="342" mass="35925">MGDGEIGMAGRGKGRWTKGAALALAVAMTAGCSAQTGLEVLLNKGDSTTASSSAGGRSEELLGDAAKGGQPGAAQGIASTDKARPEDANLAAFEPNGATNAPHSGGASGDAAAATPPVKLENPTDGTAHFAAKQGDKLIALTFDDGPDHRYTPDLLEVLKESDVKATFFMVGTQVKKYPDMVKQIVADGHGIGNHTYHHANLAKLNENEIIQEIKTTDALFQHAVGFVPHLVRAPYGSVSDLLKSIVSDNRRELVGWTVDTKDWDGATVTAMRSNVNKNARPGGIVLMHSFGSKHLRNTVKLLPLIIEDLRAKGYTFVTVDELLAAKAQNKKAAQAHSKKMG</sequence>
<feature type="region of interest" description="Disordered" evidence="3">
    <location>
        <begin position="47"/>
        <end position="121"/>
    </location>
</feature>
<dbReference type="Pfam" id="PF01522">
    <property type="entry name" value="Polysacc_deac_1"/>
    <property type="match status" value="1"/>
</dbReference>
<dbReference type="Gene3D" id="3.20.20.370">
    <property type="entry name" value="Glycoside hydrolase/deacetylase"/>
    <property type="match status" value="1"/>
</dbReference>
<organism evidence="5 6">
    <name type="scientific">Paenibacillus aurantiacus</name>
    <dbReference type="NCBI Taxonomy" id="1936118"/>
    <lineage>
        <taxon>Bacteria</taxon>
        <taxon>Bacillati</taxon>
        <taxon>Bacillota</taxon>
        <taxon>Bacilli</taxon>
        <taxon>Bacillales</taxon>
        <taxon>Paenibacillaceae</taxon>
        <taxon>Paenibacillus</taxon>
    </lineage>
</organism>
<keyword evidence="6" id="KW-1185">Reference proteome</keyword>
<feature type="compositionally biased region" description="Low complexity" evidence="3">
    <location>
        <begin position="47"/>
        <end position="56"/>
    </location>
</feature>